<feature type="signal peptide" evidence="1">
    <location>
        <begin position="1"/>
        <end position="22"/>
    </location>
</feature>
<comment type="caution">
    <text evidence="2">The sequence shown here is derived from an EMBL/GenBank/DDBJ whole genome shotgun (WGS) entry which is preliminary data.</text>
</comment>
<keyword evidence="1" id="KW-0732">Signal</keyword>
<proteinExistence type="predicted"/>
<gene>
    <name evidence="2" type="ORF">OU798_22890</name>
</gene>
<evidence type="ECO:0000256" key="1">
    <source>
        <dbReference type="SAM" id="SignalP"/>
    </source>
</evidence>
<dbReference type="InterPro" id="IPR011990">
    <property type="entry name" value="TPR-like_helical_dom_sf"/>
</dbReference>
<dbReference type="EMBL" id="JAPOHD010000067">
    <property type="protein sequence ID" value="MCY1723214.1"/>
    <property type="molecule type" value="Genomic_DNA"/>
</dbReference>
<dbReference type="Gene3D" id="1.25.40.390">
    <property type="match status" value="2"/>
</dbReference>
<organism evidence="2 3">
    <name type="scientific">Draconibacterium aestuarii</name>
    <dbReference type="NCBI Taxonomy" id="2998507"/>
    <lineage>
        <taxon>Bacteria</taxon>
        <taxon>Pseudomonadati</taxon>
        <taxon>Bacteroidota</taxon>
        <taxon>Bacteroidia</taxon>
        <taxon>Marinilabiliales</taxon>
        <taxon>Prolixibacteraceae</taxon>
        <taxon>Draconibacterium</taxon>
    </lineage>
</organism>
<dbReference type="Pfam" id="PF12771">
    <property type="entry name" value="SusD-like_2"/>
    <property type="match status" value="2"/>
</dbReference>
<keyword evidence="2" id="KW-0449">Lipoprotein</keyword>
<dbReference type="InterPro" id="IPR041662">
    <property type="entry name" value="SusD-like_2"/>
</dbReference>
<dbReference type="PROSITE" id="PS51257">
    <property type="entry name" value="PROKAR_LIPOPROTEIN"/>
    <property type="match status" value="1"/>
</dbReference>
<feature type="chain" id="PRO_5040823646" evidence="1">
    <location>
        <begin position="23"/>
        <end position="566"/>
    </location>
</feature>
<evidence type="ECO:0000313" key="3">
    <source>
        <dbReference type="Proteomes" id="UP001145087"/>
    </source>
</evidence>
<dbReference type="Proteomes" id="UP001145087">
    <property type="component" value="Unassembled WGS sequence"/>
</dbReference>
<keyword evidence="3" id="KW-1185">Reference proteome</keyword>
<accession>A0A9X3F9U8</accession>
<dbReference type="RefSeq" id="WP_343335539.1">
    <property type="nucleotide sequence ID" value="NZ_JAPOHD010000067.1"/>
</dbReference>
<name>A0A9X3F9U8_9BACT</name>
<protein>
    <submittedName>
        <fullName evidence="2">SusD/RagB family nutrient-binding outer membrane lipoprotein</fullName>
    </submittedName>
</protein>
<reference evidence="2" key="1">
    <citation type="submission" date="2022-11" db="EMBL/GenBank/DDBJ databases">
        <title>Marilongibacter aestuarii gen. nov., sp. nov., isolated from tidal flat sediment.</title>
        <authorList>
            <person name="Jiayan W."/>
        </authorList>
    </citation>
    <scope>NUCLEOTIDE SEQUENCE</scope>
    <source>
        <strain evidence="2">Z1-6</strain>
    </source>
</reference>
<dbReference type="SUPFAM" id="SSF48452">
    <property type="entry name" value="TPR-like"/>
    <property type="match status" value="1"/>
</dbReference>
<dbReference type="AlphaFoldDB" id="A0A9X3F9U8"/>
<sequence length="566" mass="62822">MKLIKTTYKLLLVLLVVGFASCEDHLTELNVNPNGVDPAVVNPNLIVPTIISSTAQFYLNESYNGGTAGAMNYVQLSGWSGSLNKYDWDGASSWSTQYNNLRNAKHLYDRSVEEGLEFQQGIAKVMRAFNFGYITDRWGAAPYTAALNAIEGEQEDLFPAYDSQETIYKGIIEELKEANTLLSKSAGSYEGIDTGADLIYGGSPLHWRKMANSLMLRYYMRVSAKLPDYAKAGIEEIVGNSQYPIFESSADDATMSFIGSSNDDSWPANTTYDASESGFDRIQFCAGFRDVLVDYNDPRLPVWFNKVKVPIKISDAFGEADVIVDGIRYLHPDSLAADGYVVYNKNTWVADIEAGKTLVDTMDYVGMPIASSTGDGSGWNLNPNQIQGGPNVHNSALDDKYKDAEGDMLKARLISYAEVCFILAEAAQKGWSVGSQQTWYEEAIKASFDTWEVSDELSAYLAEPGVAYDGSLEQLMTQKWIANWTVAHESWCDWRRTGYPVLTVGPKGLRNAMPLRNQYPTDEIARNNDNYSSAVNDLEETSFTATDGKDSAWSKFWLLKGTNKPY</sequence>
<evidence type="ECO:0000313" key="2">
    <source>
        <dbReference type="EMBL" id="MCY1723214.1"/>
    </source>
</evidence>